<feature type="domain" description="Microbial-type PARG catalytic" evidence="1">
    <location>
        <begin position="65"/>
        <end position="164"/>
    </location>
</feature>
<dbReference type="PANTHER" id="PTHR35596:SF1">
    <property type="entry name" value="MICROBIAL-TYPE PARG CATALYTIC DOMAIN-CONTAINING PROTEIN"/>
    <property type="match status" value="1"/>
</dbReference>
<dbReference type="AlphaFoldDB" id="A0A9P5Q483"/>
<comment type="caution">
    <text evidence="2">The sequence shown here is derived from an EMBL/GenBank/DDBJ whole genome shotgun (WGS) entry which is preliminary data.</text>
</comment>
<dbReference type="Gene3D" id="3.40.220.10">
    <property type="entry name" value="Leucine Aminopeptidase, subunit E, domain 1"/>
    <property type="match status" value="1"/>
</dbReference>
<evidence type="ECO:0000259" key="1">
    <source>
        <dbReference type="Pfam" id="PF10021"/>
    </source>
</evidence>
<dbReference type="InterPro" id="IPR012664">
    <property type="entry name" value="CHP02452"/>
</dbReference>
<name>A0A9P5Q483_9AGAR</name>
<dbReference type="PANTHER" id="PTHR35596">
    <property type="entry name" value="DUF2263 DOMAIN-CONTAINING PROTEIN"/>
    <property type="match status" value="1"/>
</dbReference>
<sequence>MTDLHPLLSFLESSPQQLLMSLIQENKRLFLSIIAEHASEGASSSATFFNSQLPRLDPRKSLLGVSKAKLKVINGDTFVVAREMMDVEGKESVGKTAVLNLASDEYPGGGWESGSCAQEECLCYSSTLFHTLSQPSIFQNYPWPNTGPGSAAGIFSEGVVVFREPLIRAETLSQNTNAESTVCPILPPPSRKVLSVISVAAPRYPVVTQDGSDFRDAAVKEDFKEKVRLVLRMAGIHDKRYLVLGAMGCGAYGCPPRTVAKLIRGVILEKEFVGWFTRIIFAVYSSSESVRLGGSNFEVFRDVLEGVEV</sequence>
<dbReference type="OrthoDB" id="9985428at2759"/>
<dbReference type="Proteomes" id="UP000772434">
    <property type="component" value="Unassembled WGS sequence"/>
</dbReference>
<keyword evidence="3" id="KW-1185">Reference proteome</keyword>
<dbReference type="SUPFAM" id="SSF52949">
    <property type="entry name" value="Macro domain-like"/>
    <property type="match status" value="1"/>
</dbReference>
<dbReference type="Pfam" id="PF10021">
    <property type="entry name" value="PARG_cat_microb"/>
    <property type="match status" value="1"/>
</dbReference>
<organism evidence="2 3">
    <name type="scientific">Rhodocollybia butyracea</name>
    <dbReference type="NCBI Taxonomy" id="206335"/>
    <lineage>
        <taxon>Eukaryota</taxon>
        <taxon>Fungi</taxon>
        <taxon>Dikarya</taxon>
        <taxon>Basidiomycota</taxon>
        <taxon>Agaricomycotina</taxon>
        <taxon>Agaricomycetes</taxon>
        <taxon>Agaricomycetidae</taxon>
        <taxon>Agaricales</taxon>
        <taxon>Marasmiineae</taxon>
        <taxon>Omphalotaceae</taxon>
        <taxon>Rhodocollybia</taxon>
    </lineage>
</organism>
<reference evidence="2" key="1">
    <citation type="submission" date="2020-11" db="EMBL/GenBank/DDBJ databases">
        <authorList>
            <consortium name="DOE Joint Genome Institute"/>
            <person name="Ahrendt S."/>
            <person name="Riley R."/>
            <person name="Andreopoulos W."/>
            <person name="Labutti K."/>
            <person name="Pangilinan J."/>
            <person name="Ruiz-Duenas F.J."/>
            <person name="Barrasa J.M."/>
            <person name="Sanchez-Garcia M."/>
            <person name="Camarero S."/>
            <person name="Miyauchi S."/>
            <person name="Serrano A."/>
            <person name="Linde D."/>
            <person name="Babiker R."/>
            <person name="Drula E."/>
            <person name="Ayuso-Fernandez I."/>
            <person name="Pacheco R."/>
            <person name="Padilla G."/>
            <person name="Ferreira P."/>
            <person name="Barriuso J."/>
            <person name="Kellner H."/>
            <person name="Castanera R."/>
            <person name="Alfaro M."/>
            <person name="Ramirez L."/>
            <person name="Pisabarro A.G."/>
            <person name="Kuo A."/>
            <person name="Tritt A."/>
            <person name="Lipzen A."/>
            <person name="He G."/>
            <person name="Yan M."/>
            <person name="Ng V."/>
            <person name="Cullen D."/>
            <person name="Martin F."/>
            <person name="Rosso M.-N."/>
            <person name="Henrissat B."/>
            <person name="Hibbett D."/>
            <person name="Martinez A.T."/>
            <person name="Grigoriev I.V."/>
        </authorList>
    </citation>
    <scope>NUCLEOTIDE SEQUENCE</scope>
    <source>
        <strain evidence="2">AH 40177</strain>
    </source>
</reference>
<evidence type="ECO:0000313" key="3">
    <source>
        <dbReference type="Proteomes" id="UP000772434"/>
    </source>
</evidence>
<evidence type="ECO:0000313" key="2">
    <source>
        <dbReference type="EMBL" id="KAF9074398.1"/>
    </source>
</evidence>
<accession>A0A9P5Q483</accession>
<gene>
    <name evidence="2" type="ORF">BDP27DRAFT_1317011</name>
</gene>
<dbReference type="NCBIfam" id="TIGR02452">
    <property type="entry name" value="TIGR02452 family protein"/>
    <property type="match status" value="1"/>
</dbReference>
<protein>
    <recommendedName>
        <fullName evidence="1">Microbial-type PARG catalytic domain-containing protein</fullName>
    </recommendedName>
</protein>
<dbReference type="InterPro" id="IPR043472">
    <property type="entry name" value="Macro_dom-like"/>
</dbReference>
<proteinExistence type="predicted"/>
<dbReference type="InterPro" id="IPR019261">
    <property type="entry name" value="PARG_cat_microbial"/>
</dbReference>
<dbReference type="EMBL" id="JADNRY010000013">
    <property type="protein sequence ID" value="KAF9074398.1"/>
    <property type="molecule type" value="Genomic_DNA"/>
</dbReference>